<proteinExistence type="predicted"/>
<feature type="domain" description="HTH tetR-type" evidence="5">
    <location>
        <begin position="16"/>
        <end position="76"/>
    </location>
</feature>
<dbReference type="HOGENOM" id="CLU_069356_46_0_9"/>
<evidence type="ECO:0000313" key="6">
    <source>
        <dbReference type="EMBL" id="ADU25620.1"/>
    </source>
</evidence>
<reference evidence="6 7" key="1">
    <citation type="submission" date="2010-12" db="EMBL/GenBank/DDBJ databases">
        <title>Complete sequence of Ethanoligenens harbinense YUAN-3.</title>
        <authorList>
            <person name="Lucas S."/>
            <person name="Copeland A."/>
            <person name="Lapidus A."/>
            <person name="Cheng J.-F."/>
            <person name="Bruce D."/>
            <person name="Goodwin L."/>
            <person name="Pitluck S."/>
            <person name="Chertkov O."/>
            <person name="Misra M."/>
            <person name="Detter J.C."/>
            <person name="Han C."/>
            <person name="Tapia R."/>
            <person name="Land M."/>
            <person name="Hauser L."/>
            <person name="Jeffries C."/>
            <person name="Kyrpides N."/>
            <person name="Ivanova N."/>
            <person name="Mikhailova N."/>
            <person name="Wang A."/>
            <person name="Mouttaki H."/>
            <person name="He Z."/>
            <person name="Zhou J."/>
            <person name="Hemme C.L."/>
            <person name="Woyke T."/>
        </authorList>
    </citation>
    <scope>NUCLEOTIDE SEQUENCE [LARGE SCALE GENOMIC DNA]</scope>
    <source>
        <strain evidence="7">DSM 18485 / JCM 12961 / CGMCC 1.5033 / YUAN-3</strain>
    </source>
</reference>
<evidence type="ECO:0000256" key="2">
    <source>
        <dbReference type="ARBA" id="ARBA00023125"/>
    </source>
</evidence>
<dbReference type="InterPro" id="IPR001647">
    <property type="entry name" value="HTH_TetR"/>
</dbReference>
<evidence type="ECO:0000256" key="4">
    <source>
        <dbReference type="PROSITE-ProRule" id="PRU00335"/>
    </source>
</evidence>
<keyword evidence="2 4" id="KW-0238">DNA-binding</keyword>
<dbReference type="GO" id="GO:0003700">
    <property type="term" value="F:DNA-binding transcription factor activity"/>
    <property type="evidence" value="ECO:0007669"/>
    <property type="project" value="TreeGrafter"/>
</dbReference>
<dbReference type="RefSeq" id="WP_013484001.1">
    <property type="nucleotide sequence ID" value="NC_014828.1"/>
</dbReference>
<gene>
    <name evidence="6" type="ordered locus">Ethha_0029</name>
</gene>
<dbReference type="Pfam" id="PF00440">
    <property type="entry name" value="TetR_N"/>
    <property type="match status" value="1"/>
</dbReference>
<dbReference type="Proteomes" id="UP000001551">
    <property type="component" value="Chromosome"/>
</dbReference>
<dbReference type="STRING" id="663278.Ethha_0029"/>
<accession>E6U5F3</accession>
<dbReference type="Gene3D" id="1.10.10.60">
    <property type="entry name" value="Homeodomain-like"/>
    <property type="match status" value="1"/>
</dbReference>
<dbReference type="PROSITE" id="PS50977">
    <property type="entry name" value="HTH_TETR_2"/>
    <property type="match status" value="1"/>
</dbReference>
<dbReference type="EMBL" id="CP002400">
    <property type="protein sequence ID" value="ADU25620.1"/>
    <property type="molecule type" value="Genomic_DNA"/>
</dbReference>
<dbReference type="InterPro" id="IPR009057">
    <property type="entry name" value="Homeodomain-like_sf"/>
</dbReference>
<feature type="DNA-binding region" description="H-T-H motif" evidence="4">
    <location>
        <begin position="39"/>
        <end position="58"/>
    </location>
</feature>
<dbReference type="eggNOG" id="COG1309">
    <property type="taxonomic scope" value="Bacteria"/>
</dbReference>
<name>E6U5F3_ETHHY</name>
<evidence type="ECO:0000259" key="5">
    <source>
        <dbReference type="PROSITE" id="PS50977"/>
    </source>
</evidence>
<dbReference type="GO" id="GO:0000976">
    <property type="term" value="F:transcription cis-regulatory region binding"/>
    <property type="evidence" value="ECO:0007669"/>
    <property type="project" value="TreeGrafter"/>
</dbReference>
<dbReference type="PANTHER" id="PTHR30055">
    <property type="entry name" value="HTH-TYPE TRANSCRIPTIONAL REGULATOR RUTR"/>
    <property type="match status" value="1"/>
</dbReference>
<keyword evidence="7" id="KW-1185">Reference proteome</keyword>
<sequence>MNNGKPVRVPRQTRSLATKGKLLAAAKELFCEVGYYKTTANAIARKAGTAVGSFYAYFPDKEAVFAELMERLCQRLRTVLEQCAKQLRQPDFDPKVWIAQMARQSVEVYVSEPKFSPQIAVLYYNREPRVTAMMQREQSFIQQMIRSYFALAGDSLSIRDPEVSAVVVQKILIQLPEKVLYDWENIGQEEIINATIDLLQRYLTNYHKS</sequence>
<dbReference type="InterPro" id="IPR050109">
    <property type="entry name" value="HTH-type_TetR-like_transc_reg"/>
</dbReference>
<dbReference type="AlphaFoldDB" id="E6U5F3"/>
<evidence type="ECO:0000256" key="3">
    <source>
        <dbReference type="ARBA" id="ARBA00023163"/>
    </source>
</evidence>
<protein>
    <submittedName>
        <fullName evidence="6">Transcriptional regulator, TetR family</fullName>
    </submittedName>
</protein>
<keyword evidence="3" id="KW-0804">Transcription</keyword>
<dbReference type="SUPFAM" id="SSF46689">
    <property type="entry name" value="Homeodomain-like"/>
    <property type="match status" value="1"/>
</dbReference>
<keyword evidence="1" id="KW-0805">Transcription regulation</keyword>
<organism evidence="6 7">
    <name type="scientific">Ethanoligenens harbinense (strain DSM 18485 / JCM 12961 / CGMCC 1.5033 / YUAN-3)</name>
    <dbReference type="NCBI Taxonomy" id="663278"/>
    <lineage>
        <taxon>Bacteria</taxon>
        <taxon>Bacillati</taxon>
        <taxon>Bacillota</taxon>
        <taxon>Clostridia</taxon>
        <taxon>Eubacteriales</taxon>
        <taxon>Oscillospiraceae</taxon>
        <taxon>Ethanoligenens</taxon>
    </lineage>
</organism>
<evidence type="ECO:0000256" key="1">
    <source>
        <dbReference type="ARBA" id="ARBA00023015"/>
    </source>
</evidence>
<dbReference type="PANTHER" id="PTHR30055:SF234">
    <property type="entry name" value="HTH-TYPE TRANSCRIPTIONAL REGULATOR BETI"/>
    <property type="match status" value="1"/>
</dbReference>
<evidence type="ECO:0000313" key="7">
    <source>
        <dbReference type="Proteomes" id="UP000001551"/>
    </source>
</evidence>
<dbReference type="KEGG" id="eha:Ethha_0029"/>
<dbReference type="PRINTS" id="PR00455">
    <property type="entry name" value="HTHTETR"/>
</dbReference>
<dbReference type="Gene3D" id="1.10.357.10">
    <property type="entry name" value="Tetracycline Repressor, domain 2"/>
    <property type="match status" value="1"/>
</dbReference>